<dbReference type="EMBL" id="LR134436">
    <property type="protein sequence ID" value="VEH86224.1"/>
    <property type="molecule type" value="Genomic_DNA"/>
</dbReference>
<dbReference type="STRING" id="45056.Lade_1432"/>
<dbReference type="PANTHER" id="PTHR10655">
    <property type="entry name" value="LYSOPHOSPHOLIPASE-RELATED"/>
    <property type="match status" value="1"/>
</dbReference>
<evidence type="ECO:0000313" key="4">
    <source>
        <dbReference type="EMBL" id="KTC65249.1"/>
    </source>
</evidence>
<dbReference type="OrthoDB" id="9801763at2"/>
<proteinExistence type="inferred from homology"/>
<dbReference type="GO" id="GO:0106435">
    <property type="term" value="F:carboxylesterase activity"/>
    <property type="evidence" value="ECO:0007669"/>
    <property type="project" value="UniProtKB-EC"/>
</dbReference>
<dbReference type="EMBL" id="LNKA01000005">
    <property type="protein sequence ID" value="KTC65249.1"/>
    <property type="molecule type" value="Genomic_DNA"/>
</dbReference>
<geneLocation type="plasmid" evidence="5 7">
    <name>27</name>
</geneLocation>
<evidence type="ECO:0000313" key="6">
    <source>
        <dbReference type="Proteomes" id="UP000054859"/>
    </source>
</evidence>
<sequence>MNSYINDTGENPKACIIWMHGLGSNANDMASLAQELRLNSPVRHIFIDAPVRAVTLNNHMHMPAWYDIYGLHFGAREDIAGAHESAEKIYHVVEKQLAEGFLEEQIYLAGFSQGGAMALYTGLNFCTSLGGIISLCAYMPGTKENKTITLNTKTPIFFALGEWDTAVQPLWSRLSIDWLEDKGFKEISSYAYSMGHSVCMEEIVDLSQWLQKNININSSEKLNDNR</sequence>
<evidence type="ECO:0000259" key="3">
    <source>
        <dbReference type="Pfam" id="PF02230"/>
    </source>
</evidence>
<dbReference type="Proteomes" id="UP000281170">
    <property type="component" value="Plasmid 27"/>
</dbReference>
<dbReference type="InterPro" id="IPR003140">
    <property type="entry name" value="PLipase/COase/thioEstase"/>
</dbReference>
<dbReference type="AlphaFoldDB" id="A0A0W0R2C1"/>
<protein>
    <submittedName>
        <fullName evidence="4">Phospholipase/carboxylesterase</fullName>
        <ecNumber evidence="5">3.1.1.1</ecNumber>
    </submittedName>
</protein>
<dbReference type="InterPro" id="IPR050565">
    <property type="entry name" value="LYPA1-2/EST-like"/>
</dbReference>
<reference evidence="5 7" key="2">
    <citation type="submission" date="2018-12" db="EMBL/GenBank/DDBJ databases">
        <authorList>
            <consortium name="Pathogen Informatics"/>
        </authorList>
    </citation>
    <scope>NUCLEOTIDE SEQUENCE [LARGE SCALE GENOMIC DNA]</scope>
    <source>
        <strain evidence="5 7">NCTC12735</strain>
        <plasmid evidence="7">27</plasmid>
    </source>
</reference>
<evidence type="ECO:0000256" key="1">
    <source>
        <dbReference type="ARBA" id="ARBA00006499"/>
    </source>
</evidence>
<evidence type="ECO:0000313" key="7">
    <source>
        <dbReference type="Proteomes" id="UP000281170"/>
    </source>
</evidence>
<feature type="domain" description="Phospholipase/carboxylesterase/thioesterase" evidence="3">
    <location>
        <begin position="5"/>
        <end position="214"/>
    </location>
</feature>
<dbReference type="PANTHER" id="PTHR10655:SF17">
    <property type="entry name" value="LYSOPHOSPHOLIPASE-LIKE PROTEIN 1"/>
    <property type="match status" value="1"/>
</dbReference>
<evidence type="ECO:0000256" key="2">
    <source>
        <dbReference type="ARBA" id="ARBA00022801"/>
    </source>
</evidence>
<dbReference type="PATRIC" id="fig|45056.6.peg.1479"/>
<evidence type="ECO:0000313" key="5">
    <source>
        <dbReference type="EMBL" id="VEH86224.1"/>
    </source>
</evidence>
<reference evidence="4 6" key="1">
    <citation type="submission" date="2015-11" db="EMBL/GenBank/DDBJ databases">
        <title>Identification of large and diverse effector repertoires of 38 Legionella species.</title>
        <authorList>
            <person name="Burstein D."/>
            <person name="Amaro F."/>
            <person name="Zusman T."/>
            <person name="Lifshitz Z."/>
            <person name="Cohen O."/>
            <person name="Gilbert J.A."/>
            <person name="Pupko T."/>
            <person name="Shuman H.A."/>
            <person name="Segal G."/>
        </authorList>
    </citation>
    <scope>NUCLEOTIDE SEQUENCE [LARGE SCALE GENOMIC DNA]</scope>
    <source>
        <strain evidence="4 6">1762-AUS-E</strain>
    </source>
</reference>
<organism evidence="4 6">
    <name type="scientific">Legionella adelaidensis</name>
    <dbReference type="NCBI Taxonomy" id="45056"/>
    <lineage>
        <taxon>Bacteria</taxon>
        <taxon>Pseudomonadati</taxon>
        <taxon>Pseudomonadota</taxon>
        <taxon>Gammaproteobacteria</taxon>
        <taxon>Legionellales</taxon>
        <taxon>Legionellaceae</taxon>
        <taxon>Legionella</taxon>
    </lineage>
</organism>
<keyword evidence="2 5" id="KW-0378">Hydrolase</keyword>
<keyword evidence="6" id="KW-1185">Reference proteome</keyword>
<dbReference type="InterPro" id="IPR029058">
    <property type="entry name" value="AB_hydrolase_fold"/>
</dbReference>
<accession>A0A0W0R2C1</accession>
<name>A0A0W0R2C1_9GAMM</name>
<comment type="similarity">
    <text evidence="1">Belongs to the AB hydrolase superfamily. AB hydrolase 2 family.</text>
</comment>
<dbReference type="Proteomes" id="UP000054859">
    <property type="component" value="Unassembled WGS sequence"/>
</dbReference>
<dbReference type="EC" id="3.1.1.1" evidence="5"/>
<dbReference type="Pfam" id="PF02230">
    <property type="entry name" value="Abhydrolase_2"/>
    <property type="match status" value="1"/>
</dbReference>
<dbReference type="RefSeq" id="WP_084758871.1">
    <property type="nucleotide sequence ID" value="NZ_CAAAHS010000012.1"/>
</dbReference>
<dbReference type="KEGG" id="ladl:NCTC12735_01872"/>
<gene>
    <name evidence="5" type="primary">estB</name>
    <name evidence="4" type="ORF">Lade_1432</name>
    <name evidence="5" type="ORF">NCTC12735_01872</name>
</gene>
<dbReference type="SUPFAM" id="SSF53474">
    <property type="entry name" value="alpha/beta-Hydrolases"/>
    <property type="match status" value="1"/>
</dbReference>
<dbReference type="Gene3D" id="3.40.50.1820">
    <property type="entry name" value="alpha/beta hydrolase"/>
    <property type="match status" value="1"/>
</dbReference>
<keyword evidence="5" id="KW-0614">Plasmid</keyword>